<evidence type="ECO:0000256" key="3">
    <source>
        <dbReference type="ARBA" id="ARBA00022692"/>
    </source>
</evidence>
<feature type="transmembrane region" description="Helical" evidence="6">
    <location>
        <begin position="229"/>
        <end position="246"/>
    </location>
</feature>
<accession>A0A8K0DT88</accession>
<evidence type="ECO:0000313" key="9">
    <source>
        <dbReference type="Proteomes" id="UP000796880"/>
    </source>
</evidence>
<gene>
    <name evidence="8" type="ORF">FNV43_RR25489</name>
</gene>
<evidence type="ECO:0000313" key="8">
    <source>
        <dbReference type="EMBL" id="KAF3434386.1"/>
    </source>
</evidence>
<dbReference type="PANTHER" id="PTHR10556">
    <property type="entry name" value="3-OXO-5-ALPHA-STEROID 4-DEHYDROGENASE"/>
    <property type="match status" value="1"/>
</dbReference>
<keyword evidence="9" id="KW-1185">Reference proteome</keyword>
<dbReference type="InterPro" id="IPR039357">
    <property type="entry name" value="SRD5A/TECR"/>
</dbReference>
<feature type="transmembrane region" description="Helical" evidence="6">
    <location>
        <begin position="166"/>
        <end position="183"/>
    </location>
</feature>
<name>A0A8K0DT88_9ROSA</name>
<reference evidence="8" key="1">
    <citation type="submission" date="2020-03" db="EMBL/GenBank/DDBJ databases">
        <title>A high-quality chromosome-level genome assembly of a woody plant with both climbing and erect habits, Rhamnella rubrinervis.</title>
        <authorList>
            <person name="Lu Z."/>
            <person name="Yang Y."/>
            <person name="Zhu X."/>
            <person name="Sun Y."/>
        </authorList>
    </citation>
    <scope>NUCLEOTIDE SEQUENCE</scope>
    <source>
        <strain evidence="8">BYM</strain>
        <tissue evidence="8">Leaf</tissue>
    </source>
</reference>
<dbReference type="GO" id="GO:0006629">
    <property type="term" value="P:lipid metabolic process"/>
    <property type="evidence" value="ECO:0007669"/>
    <property type="project" value="InterPro"/>
</dbReference>
<evidence type="ECO:0000256" key="2">
    <source>
        <dbReference type="ARBA" id="ARBA00007742"/>
    </source>
</evidence>
<dbReference type="Proteomes" id="UP000796880">
    <property type="component" value="Unassembled WGS sequence"/>
</dbReference>
<keyword evidence="5 6" id="KW-0472">Membrane</keyword>
<dbReference type="AlphaFoldDB" id="A0A8K0DT88"/>
<dbReference type="PANTHER" id="PTHR10556:SF35">
    <property type="entry name" value="3-OXO-5-ALPHA-STEROID 4-DEHYDROGENASE FAMILY PROTEIN"/>
    <property type="match status" value="1"/>
</dbReference>
<dbReference type="Gene3D" id="1.20.120.1630">
    <property type="match status" value="1"/>
</dbReference>
<evidence type="ECO:0000256" key="5">
    <source>
        <dbReference type="ARBA" id="ARBA00023136"/>
    </source>
</evidence>
<organism evidence="8 9">
    <name type="scientific">Rhamnella rubrinervis</name>
    <dbReference type="NCBI Taxonomy" id="2594499"/>
    <lineage>
        <taxon>Eukaryota</taxon>
        <taxon>Viridiplantae</taxon>
        <taxon>Streptophyta</taxon>
        <taxon>Embryophyta</taxon>
        <taxon>Tracheophyta</taxon>
        <taxon>Spermatophyta</taxon>
        <taxon>Magnoliopsida</taxon>
        <taxon>eudicotyledons</taxon>
        <taxon>Gunneridae</taxon>
        <taxon>Pentapetalae</taxon>
        <taxon>rosids</taxon>
        <taxon>fabids</taxon>
        <taxon>Rosales</taxon>
        <taxon>Rhamnaceae</taxon>
        <taxon>rhamnoid group</taxon>
        <taxon>Rhamneae</taxon>
        <taxon>Rhamnella</taxon>
    </lineage>
</organism>
<dbReference type="FunFam" id="1.20.120.1630:FF:000017">
    <property type="entry name" value="3-oxo-5-alpha-steroid 4-dehydrogenase family protein"/>
    <property type="match status" value="1"/>
</dbReference>
<feature type="domain" description="3-oxo-5-alpha-steroid 4-dehydrogenase C-terminal" evidence="7">
    <location>
        <begin position="162"/>
        <end position="270"/>
    </location>
</feature>
<dbReference type="InterPro" id="IPR001104">
    <property type="entry name" value="3-oxo-5_a-steroid_4-DH_C"/>
</dbReference>
<keyword evidence="4 6" id="KW-1133">Transmembrane helix</keyword>
<feature type="transmembrane region" description="Helical" evidence="6">
    <location>
        <begin position="204"/>
        <end position="223"/>
    </location>
</feature>
<evidence type="ECO:0000256" key="4">
    <source>
        <dbReference type="ARBA" id="ARBA00022989"/>
    </source>
</evidence>
<feature type="transmembrane region" description="Helical" evidence="6">
    <location>
        <begin position="17"/>
        <end position="35"/>
    </location>
</feature>
<comment type="similarity">
    <text evidence="2">Belongs to the steroid 5-alpha reductase family.</text>
</comment>
<dbReference type="PROSITE" id="PS50244">
    <property type="entry name" value="S5A_REDUCTASE"/>
    <property type="match status" value="1"/>
</dbReference>
<keyword evidence="3 6" id="KW-0812">Transmembrane</keyword>
<comment type="caution">
    <text evidence="8">The sequence shown here is derived from an EMBL/GenBank/DDBJ whole genome shotgun (WGS) entry which is preliminary data.</text>
</comment>
<sequence>MALSMLLGFIFPPPPSLFINTMSVITVTSLAFSGLSEIRGNHLQYSKFWDVNPPKSSSPTNRTIKLSSRAGMLFLYTPAFLAALSSFLLFPNGDVRLLLLNLALTLHFFKRDFEVLLVHRYSGGMVLDSAIVISLSYFSSTISMIYAQHLAQGLPDPPIDLKYPGAVLFLIGICGNFYHHYLLSKLRKNGDKGYKIPKGGLFDLVICPHYLFEILIFVGVSFISQTLYSFSFTIGTIFYLIGRSYATRRWYLSKFEDFPKHVKALIPYVF</sequence>
<comment type="subcellular location">
    <subcellularLocation>
        <location evidence="1">Membrane</location>
        <topology evidence="1">Multi-pass membrane protein</topology>
    </subcellularLocation>
</comment>
<protein>
    <recommendedName>
        <fullName evidence="7">3-oxo-5-alpha-steroid 4-dehydrogenase C-terminal domain-containing protein</fullName>
    </recommendedName>
</protein>
<dbReference type="Pfam" id="PF02544">
    <property type="entry name" value="Steroid_dh"/>
    <property type="match status" value="1"/>
</dbReference>
<dbReference type="GO" id="GO:0016627">
    <property type="term" value="F:oxidoreductase activity, acting on the CH-CH group of donors"/>
    <property type="evidence" value="ECO:0007669"/>
    <property type="project" value="InterPro"/>
</dbReference>
<feature type="transmembrane region" description="Helical" evidence="6">
    <location>
        <begin position="70"/>
        <end position="89"/>
    </location>
</feature>
<evidence type="ECO:0000256" key="6">
    <source>
        <dbReference type="SAM" id="Phobius"/>
    </source>
</evidence>
<dbReference type="GO" id="GO:0016020">
    <property type="term" value="C:membrane"/>
    <property type="evidence" value="ECO:0007669"/>
    <property type="project" value="UniProtKB-SubCell"/>
</dbReference>
<dbReference type="OrthoDB" id="5788137at2759"/>
<dbReference type="EMBL" id="VOIH02000011">
    <property type="protein sequence ID" value="KAF3434386.1"/>
    <property type="molecule type" value="Genomic_DNA"/>
</dbReference>
<proteinExistence type="inferred from homology"/>
<evidence type="ECO:0000256" key="1">
    <source>
        <dbReference type="ARBA" id="ARBA00004141"/>
    </source>
</evidence>
<evidence type="ECO:0000259" key="7">
    <source>
        <dbReference type="Pfam" id="PF02544"/>
    </source>
</evidence>